<feature type="coiled-coil region" evidence="1">
    <location>
        <begin position="35"/>
        <end position="62"/>
    </location>
</feature>
<organism evidence="3 4">
    <name type="scientific">Trichomonas vaginalis (strain ATCC PRA-98 / G3)</name>
    <dbReference type="NCBI Taxonomy" id="412133"/>
    <lineage>
        <taxon>Eukaryota</taxon>
        <taxon>Metamonada</taxon>
        <taxon>Parabasalia</taxon>
        <taxon>Trichomonadida</taxon>
        <taxon>Trichomonadidae</taxon>
        <taxon>Trichomonas</taxon>
    </lineage>
</organism>
<evidence type="ECO:0000256" key="2">
    <source>
        <dbReference type="SAM" id="MobiDB-lite"/>
    </source>
</evidence>
<proteinExistence type="predicted"/>
<sequence>MSSIPSWSEINKNTKLISMMDDETLNMMIRKSRFEIETRESFQDAKKNYEEIEEKLKPLFEKVDSKTIEIEEQIYDLSKTFQRNQNYEVDVFSYGYFPSETLKQIFMDAVNLTNTLTSEFDKDDCIYVADLFSGGSNAAERRINKLLPFYNELLENTNKKVKALTRKTLQQRKEKPDTHISSSKYRSIQSLKSEINSIKKESEKLGSISAEYKALEEDFDRLQEEREDLEYFLNQNIDSPIVIRSPRGGSSREFDLSPTSPRDGDTDLNFTFSEADFTPEHVKELKALKSQIQQIKDNNKEIQQNVQEAQSEMEKAAKEIEDYDSRIKRISSTMGPLKDKYYLMKNAYISLDSFEEMVKNYFEQKKQATNITNEHTEFMNKRVSDLQAKLDDITNQAAILNEKLIELENKNV</sequence>
<feature type="region of interest" description="Disordered" evidence="2">
    <location>
        <begin position="243"/>
        <end position="267"/>
    </location>
</feature>
<dbReference type="SMR" id="A2F7C0"/>
<accession>A2F7C0</accession>
<dbReference type="VEuPathDB" id="TrichDB:TVAG_092440"/>
<dbReference type="Proteomes" id="UP000001542">
    <property type="component" value="Unassembled WGS sequence"/>
</dbReference>
<dbReference type="AlphaFoldDB" id="A2F7C0"/>
<evidence type="ECO:0000313" key="4">
    <source>
        <dbReference type="Proteomes" id="UP000001542"/>
    </source>
</evidence>
<protein>
    <submittedName>
        <fullName evidence="3">Uncharacterized protein</fullName>
    </submittedName>
</protein>
<feature type="coiled-coil region" evidence="1">
    <location>
        <begin position="376"/>
        <end position="410"/>
    </location>
</feature>
<reference evidence="3" key="2">
    <citation type="journal article" date="2007" name="Science">
        <title>Draft genome sequence of the sexually transmitted pathogen Trichomonas vaginalis.</title>
        <authorList>
            <person name="Carlton J.M."/>
            <person name="Hirt R.P."/>
            <person name="Silva J.C."/>
            <person name="Delcher A.L."/>
            <person name="Schatz M."/>
            <person name="Zhao Q."/>
            <person name="Wortman J.R."/>
            <person name="Bidwell S.L."/>
            <person name="Alsmark U.C.M."/>
            <person name="Besteiro S."/>
            <person name="Sicheritz-Ponten T."/>
            <person name="Noel C.J."/>
            <person name="Dacks J.B."/>
            <person name="Foster P.G."/>
            <person name="Simillion C."/>
            <person name="Van de Peer Y."/>
            <person name="Miranda-Saavedra D."/>
            <person name="Barton G.J."/>
            <person name="Westrop G.D."/>
            <person name="Mueller S."/>
            <person name="Dessi D."/>
            <person name="Fiori P.L."/>
            <person name="Ren Q."/>
            <person name="Paulsen I."/>
            <person name="Zhang H."/>
            <person name="Bastida-Corcuera F.D."/>
            <person name="Simoes-Barbosa A."/>
            <person name="Brown M.T."/>
            <person name="Hayes R.D."/>
            <person name="Mukherjee M."/>
            <person name="Okumura C.Y."/>
            <person name="Schneider R."/>
            <person name="Smith A.J."/>
            <person name="Vanacova S."/>
            <person name="Villalvazo M."/>
            <person name="Haas B.J."/>
            <person name="Pertea M."/>
            <person name="Feldblyum T.V."/>
            <person name="Utterback T.R."/>
            <person name="Shu C.L."/>
            <person name="Osoegawa K."/>
            <person name="de Jong P.J."/>
            <person name="Hrdy I."/>
            <person name="Horvathova L."/>
            <person name="Zubacova Z."/>
            <person name="Dolezal P."/>
            <person name="Malik S.B."/>
            <person name="Logsdon J.M. Jr."/>
            <person name="Henze K."/>
            <person name="Gupta A."/>
            <person name="Wang C.C."/>
            <person name="Dunne R.L."/>
            <person name="Upcroft J.A."/>
            <person name="Upcroft P."/>
            <person name="White O."/>
            <person name="Salzberg S.L."/>
            <person name="Tang P."/>
            <person name="Chiu C.-H."/>
            <person name="Lee Y.-S."/>
            <person name="Embley T.M."/>
            <person name="Coombs G.H."/>
            <person name="Mottram J.C."/>
            <person name="Tachezy J."/>
            <person name="Fraser-Liggett C.M."/>
            <person name="Johnson P.J."/>
        </authorList>
    </citation>
    <scope>NUCLEOTIDE SEQUENCE [LARGE SCALE GENOMIC DNA]</scope>
    <source>
        <strain evidence="3">G3</strain>
    </source>
</reference>
<keyword evidence="1" id="KW-0175">Coiled coil</keyword>
<evidence type="ECO:0000313" key="3">
    <source>
        <dbReference type="EMBL" id="EAX99188.1"/>
    </source>
</evidence>
<name>A2F7C0_TRIV3</name>
<keyword evidence="4" id="KW-1185">Reference proteome</keyword>
<evidence type="ECO:0000256" key="1">
    <source>
        <dbReference type="SAM" id="Coils"/>
    </source>
</evidence>
<gene>
    <name evidence="3" type="ORF">TVAG_092440</name>
</gene>
<dbReference type="VEuPathDB" id="TrichDB:TVAGG3_0961950"/>
<dbReference type="EMBL" id="DS113646">
    <property type="protein sequence ID" value="EAX99188.1"/>
    <property type="molecule type" value="Genomic_DNA"/>
</dbReference>
<dbReference type="KEGG" id="tva:4756993"/>
<dbReference type="RefSeq" id="XP_001312118.1">
    <property type="nucleotide sequence ID" value="XM_001312117.1"/>
</dbReference>
<feature type="coiled-coil region" evidence="1">
    <location>
        <begin position="198"/>
        <end position="232"/>
    </location>
</feature>
<feature type="coiled-coil region" evidence="1">
    <location>
        <begin position="285"/>
        <end position="333"/>
    </location>
</feature>
<dbReference type="InParanoid" id="A2F7C0"/>
<reference evidence="3" key="1">
    <citation type="submission" date="2006-10" db="EMBL/GenBank/DDBJ databases">
        <authorList>
            <person name="Amadeo P."/>
            <person name="Zhao Q."/>
            <person name="Wortman J."/>
            <person name="Fraser-Liggett C."/>
            <person name="Carlton J."/>
        </authorList>
    </citation>
    <scope>NUCLEOTIDE SEQUENCE</scope>
    <source>
        <strain evidence="3">G3</strain>
    </source>
</reference>